<keyword evidence="1" id="KW-1133">Transmembrane helix</keyword>
<dbReference type="Proteomes" id="UP000050502">
    <property type="component" value="Unassembled WGS sequence"/>
</dbReference>
<evidence type="ECO:0008006" key="6">
    <source>
        <dbReference type="Google" id="ProtNLM"/>
    </source>
</evidence>
<evidence type="ECO:0000313" key="4">
    <source>
        <dbReference type="Proteomes" id="UP000037784"/>
    </source>
</evidence>
<dbReference type="AlphaFoldDB" id="A0A0M9UCQ5"/>
<protein>
    <recommendedName>
        <fullName evidence="6">Glycosyltransferase RgtA/B/C/D-like domain-containing protein</fullName>
    </recommendedName>
</protein>
<gene>
    <name evidence="2" type="ORF">ARMA_1530</name>
    <name evidence="3" type="ORF">SE16_13125</name>
</gene>
<organism evidence="2 4">
    <name type="scientific">Ardenticatena maritima</name>
    <dbReference type="NCBI Taxonomy" id="872965"/>
    <lineage>
        <taxon>Bacteria</taxon>
        <taxon>Bacillati</taxon>
        <taxon>Chloroflexota</taxon>
        <taxon>Ardenticatenia</taxon>
        <taxon>Ardenticatenales</taxon>
        <taxon>Ardenticatenaceae</taxon>
        <taxon>Ardenticatena</taxon>
    </lineage>
</organism>
<feature type="transmembrane region" description="Helical" evidence="1">
    <location>
        <begin position="269"/>
        <end position="294"/>
    </location>
</feature>
<evidence type="ECO:0000313" key="3">
    <source>
        <dbReference type="EMBL" id="KPL86284.1"/>
    </source>
</evidence>
<feature type="transmembrane region" description="Helical" evidence="1">
    <location>
        <begin position="226"/>
        <end position="249"/>
    </location>
</feature>
<comment type="caution">
    <text evidence="2">The sequence shown here is derived from an EMBL/GenBank/DDBJ whole genome shotgun (WGS) entry which is preliminary data.</text>
</comment>
<sequence>MTWQATGMALLLYGMALLVWQGTFPFHDGLASYAVTDSLVRYGRLDVDQIHWMGLHQNTPGPDGLLYARKGFGVTGAALPLAALGLVVPGVGPVHMALLLNPLLFALAGFLLFVALAKAFPALTTRQRALVVLAWGLGSPMWAYTKTFFSEPLVALSVVGLLERLITFEQATDDAVRRRAAFGLGAWLGVGMLARTAHAVVVPLAVAAVLWLSARRVARADVWRTWLRLLTWLGVPLAAAGCAVLWYNWARYGSPFTTGYLDYETFSAVWWRGIVGQLVAPGRGLVWYIPWVVVVPWGIRDAWRRLPVSTLFALGAFVVYVLLYGKWYMWHGGSAWGPRFLVPMLPLLAWLWAPVVRLRPRVSGALLALAVGVNTIGVAWNPGMYDAYLEREKGLDAWFDTPVFFDPQYAQIPNLLRIGTFETLFVVWMQDGRLLWGLLAPLLGLVGVCVVSGVWLLRRGGRGFNKRMLAGITALVVLGTGGFLVQARRLVSPAYVAAAERLQTTPAGETMIWHNDPDHVEYFLNAYKGRARIHGTFVFDAELRFGVERLLALAQEPLGVWIVGTGPKARETNALDRLASRTRGLVKDDTRGWVEEAFFDSLRVAYYFDTDEWQMNPVGVALGVDGTPLIRLERADFTPTAQSGGIAAVRLVWQALADVPEDYQVFLHVLDANGQIVGQSDGPPQNGIAPTSGWRAGETYVDVHAVRLAPNLPPGRYALRVGMYRLDDLTRLSTPSGEDLFVIGEVVVDR</sequence>
<evidence type="ECO:0000256" key="1">
    <source>
        <dbReference type="SAM" id="Phobius"/>
    </source>
</evidence>
<keyword evidence="4" id="KW-1185">Reference proteome</keyword>
<dbReference type="InParanoid" id="A0A0M9UCQ5"/>
<evidence type="ECO:0000313" key="2">
    <source>
        <dbReference type="EMBL" id="GAP63107.1"/>
    </source>
</evidence>
<dbReference type="EMBL" id="BBZA01000114">
    <property type="protein sequence ID" value="GAP63107.1"/>
    <property type="molecule type" value="Genomic_DNA"/>
</dbReference>
<feature type="transmembrane region" description="Helical" evidence="1">
    <location>
        <begin position="129"/>
        <end position="145"/>
    </location>
</feature>
<feature type="transmembrane region" description="Helical" evidence="1">
    <location>
        <begin position="469"/>
        <end position="487"/>
    </location>
</feature>
<name>A0A0M9UCQ5_9CHLR</name>
<feature type="transmembrane region" description="Helical" evidence="1">
    <location>
        <begin position="306"/>
        <end position="324"/>
    </location>
</feature>
<feature type="transmembrane region" description="Helical" evidence="1">
    <location>
        <begin position="336"/>
        <end position="355"/>
    </location>
</feature>
<reference evidence="2 4" key="1">
    <citation type="journal article" date="2015" name="Genome Announc.">
        <title>Draft Genome Sequence of a Heterotrophic Facultative Anaerobic Thermophilic Bacterium, Ardenticatena maritima Strain 110ST.</title>
        <authorList>
            <person name="Kawaichi S."/>
            <person name="Yoshida T."/>
            <person name="Sako Y."/>
            <person name="Nakamura R."/>
        </authorList>
    </citation>
    <scope>NUCLEOTIDE SEQUENCE [LARGE SCALE GENOMIC DNA]</scope>
    <source>
        <strain evidence="2 4">110S</strain>
    </source>
</reference>
<dbReference type="Proteomes" id="UP000037784">
    <property type="component" value="Unassembled WGS sequence"/>
</dbReference>
<evidence type="ECO:0000313" key="5">
    <source>
        <dbReference type="Proteomes" id="UP000050502"/>
    </source>
</evidence>
<reference evidence="4" key="3">
    <citation type="submission" date="2015-08" db="EMBL/GenBank/DDBJ databases">
        <title>Draft Genome Sequence of a Heterotrophic Facultative Anaerobic Bacterium Ardenticatena maritima Strain 110S.</title>
        <authorList>
            <person name="Kawaichi S."/>
            <person name="Yoshida T."/>
            <person name="Sako Y."/>
            <person name="Nakamura R."/>
        </authorList>
    </citation>
    <scope>NUCLEOTIDE SEQUENCE [LARGE SCALE GENOMIC DNA]</scope>
    <source>
        <strain evidence="4">110S</strain>
    </source>
</reference>
<keyword evidence="1" id="KW-0812">Transmembrane</keyword>
<dbReference type="EMBL" id="LGKN01000009">
    <property type="protein sequence ID" value="KPL86284.1"/>
    <property type="molecule type" value="Genomic_DNA"/>
</dbReference>
<accession>A0A0M9UCQ5</accession>
<feature type="transmembrane region" description="Helical" evidence="1">
    <location>
        <begin position="94"/>
        <end position="117"/>
    </location>
</feature>
<dbReference type="STRING" id="872965.SE16_13125"/>
<keyword evidence="1" id="KW-0472">Membrane</keyword>
<dbReference type="PATRIC" id="fig|872965.6.peg.2264"/>
<reference evidence="3 5" key="2">
    <citation type="submission" date="2015-07" db="EMBL/GenBank/DDBJ databases">
        <title>Whole genome sequence of Ardenticatena maritima DSM 23922.</title>
        <authorList>
            <person name="Hemp J."/>
            <person name="Ward L.M."/>
            <person name="Pace L.A."/>
            <person name="Fischer W.W."/>
        </authorList>
    </citation>
    <scope>NUCLEOTIDE SEQUENCE [LARGE SCALE GENOMIC DNA]</scope>
    <source>
        <strain evidence="3 5">110S</strain>
    </source>
</reference>
<proteinExistence type="predicted"/>
<feature type="transmembrane region" description="Helical" evidence="1">
    <location>
        <begin position="434"/>
        <end position="457"/>
    </location>
</feature>
<feature type="transmembrane region" description="Helical" evidence="1">
    <location>
        <begin position="362"/>
        <end position="380"/>
    </location>
</feature>
<feature type="transmembrane region" description="Helical" evidence="1">
    <location>
        <begin position="192"/>
        <end position="214"/>
    </location>
</feature>